<feature type="domain" description="PIN" evidence="2">
    <location>
        <begin position="4"/>
        <end position="124"/>
    </location>
</feature>
<evidence type="ECO:0000256" key="1">
    <source>
        <dbReference type="ARBA" id="ARBA00022842"/>
    </source>
</evidence>
<dbReference type="Pfam" id="PF01850">
    <property type="entry name" value="PIN"/>
    <property type="match status" value="1"/>
</dbReference>
<dbReference type="EMBL" id="CP014862">
    <property type="protein sequence ID" value="ASJ03301.1"/>
    <property type="molecule type" value="Genomic_DNA"/>
</dbReference>
<organism evidence="3 4">
    <name type="scientific">Thermococcus profundus</name>
    <dbReference type="NCBI Taxonomy" id="49899"/>
    <lineage>
        <taxon>Archaea</taxon>
        <taxon>Methanobacteriati</taxon>
        <taxon>Methanobacteriota</taxon>
        <taxon>Thermococci</taxon>
        <taxon>Thermococcales</taxon>
        <taxon>Thermococcaceae</taxon>
        <taxon>Thermococcus</taxon>
    </lineage>
</organism>
<dbReference type="KEGG" id="tprf:A3L09_08550"/>
<evidence type="ECO:0000259" key="2">
    <source>
        <dbReference type="Pfam" id="PF01850"/>
    </source>
</evidence>
<dbReference type="OrthoDB" id="99382at2157"/>
<dbReference type="PANTHER" id="PTHR35901">
    <property type="entry name" value="RIBONUCLEASE VAPC3"/>
    <property type="match status" value="1"/>
</dbReference>
<reference evidence="3 4" key="1">
    <citation type="submission" date="2016-03" db="EMBL/GenBank/DDBJ databases">
        <title>Complete genome sequence of Thermococcus profundus strain DT5432.</title>
        <authorList>
            <person name="Oger P.M."/>
        </authorList>
    </citation>
    <scope>NUCLEOTIDE SEQUENCE [LARGE SCALE GENOMIC DNA]</scope>
    <source>
        <strain evidence="3 4">DT 5432</strain>
    </source>
</reference>
<dbReference type="Gene3D" id="3.40.50.1010">
    <property type="entry name" value="5'-nuclease"/>
    <property type="match status" value="1"/>
</dbReference>
<sequence length="148" mass="16783">MRAVIDTSVVFHLFSSFYPERTQITERIIEMIQSGQIEGFAPRIGRAEFVAVLSRYFEKNEVIGALSGYDEVITWVPEELIMQDVIELAFELKHHVSDLYFVATAKLLNAALLTNDRKMADIAKSVGLKSFYLIEEADEFFKLVGVDG</sequence>
<gene>
    <name evidence="3" type="ORF">A3L09_08550</name>
</gene>
<protein>
    <submittedName>
        <fullName evidence="3">Nucleotide-binding protein</fullName>
    </submittedName>
</protein>
<dbReference type="RefSeq" id="WP_088858559.1">
    <property type="nucleotide sequence ID" value="NZ_CP014862.1"/>
</dbReference>
<proteinExistence type="predicted"/>
<keyword evidence="4" id="KW-1185">Reference proteome</keyword>
<dbReference type="SUPFAM" id="SSF88723">
    <property type="entry name" value="PIN domain-like"/>
    <property type="match status" value="1"/>
</dbReference>
<dbReference type="GeneID" id="33320461"/>
<keyword evidence="1" id="KW-0460">Magnesium</keyword>
<dbReference type="InterPro" id="IPR002716">
    <property type="entry name" value="PIN_dom"/>
</dbReference>
<dbReference type="PANTHER" id="PTHR35901:SF1">
    <property type="entry name" value="EXONUCLEASE VAPC9"/>
    <property type="match status" value="1"/>
</dbReference>
<dbReference type="InterPro" id="IPR029060">
    <property type="entry name" value="PIN-like_dom_sf"/>
</dbReference>
<dbReference type="AlphaFoldDB" id="A0A2Z2MLK4"/>
<dbReference type="CDD" id="cd09873">
    <property type="entry name" value="PIN_Pae0151-like"/>
    <property type="match status" value="1"/>
</dbReference>
<dbReference type="InterPro" id="IPR044153">
    <property type="entry name" value="PIN_Pae0151-like"/>
</dbReference>
<dbReference type="Proteomes" id="UP000250179">
    <property type="component" value="Chromosome"/>
</dbReference>
<dbReference type="InterPro" id="IPR051619">
    <property type="entry name" value="TypeII_TA_RNase_PINc/VapC"/>
</dbReference>
<name>A0A2Z2MLK4_THEPR</name>
<evidence type="ECO:0000313" key="4">
    <source>
        <dbReference type="Proteomes" id="UP000250179"/>
    </source>
</evidence>
<evidence type="ECO:0000313" key="3">
    <source>
        <dbReference type="EMBL" id="ASJ03301.1"/>
    </source>
</evidence>
<accession>A0A2Z2MLK4</accession>